<keyword evidence="14" id="KW-1185">Reference proteome</keyword>
<gene>
    <name evidence="13" type="primary">ectB</name>
    <name evidence="13" type="ORF">GCM10007416_08290</name>
</gene>
<evidence type="ECO:0000256" key="7">
    <source>
        <dbReference type="ARBA" id="ARBA00022576"/>
    </source>
</evidence>
<dbReference type="InterPro" id="IPR049704">
    <property type="entry name" value="Aminotrans_3_PPA_site"/>
</dbReference>
<evidence type="ECO:0000256" key="8">
    <source>
        <dbReference type="ARBA" id="ARBA00022679"/>
    </source>
</evidence>
<dbReference type="EC" id="2.6.1.76" evidence="5 12"/>
<dbReference type="Proteomes" id="UP000617979">
    <property type="component" value="Unassembled WGS sequence"/>
</dbReference>
<evidence type="ECO:0000256" key="5">
    <source>
        <dbReference type="ARBA" id="ARBA00013155"/>
    </source>
</evidence>
<dbReference type="Gene3D" id="3.40.640.10">
    <property type="entry name" value="Type I PLP-dependent aspartate aminotransferase-like (Major domain)"/>
    <property type="match status" value="1"/>
</dbReference>
<dbReference type="InterPro" id="IPR015424">
    <property type="entry name" value="PyrdxlP-dep_Trfase"/>
</dbReference>
<dbReference type="PROSITE" id="PS00600">
    <property type="entry name" value="AA_TRANSFER_CLASS_3"/>
    <property type="match status" value="1"/>
</dbReference>
<evidence type="ECO:0000313" key="13">
    <source>
        <dbReference type="EMBL" id="GGA37736.1"/>
    </source>
</evidence>
<dbReference type="NCBIfam" id="TIGR00709">
    <property type="entry name" value="dat"/>
    <property type="match status" value="1"/>
</dbReference>
<evidence type="ECO:0000256" key="3">
    <source>
        <dbReference type="ARBA" id="ARBA00004946"/>
    </source>
</evidence>
<evidence type="ECO:0000256" key="12">
    <source>
        <dbReference type="RuleBase" id="RU365034"/>
    </source>
</evidence>
<dbReference type="EMBL" id="BMEX01000002">
    <property type="protein sequence ID" value="GGA37736.1"/>
    <property type="molecule type" value="Genomic_DNA"/>
</dbReference>
<comment type="similarity">
    <text evidence="4 11">Belongs to the class-III pyridoxal-phosphate-dependent aminotransferase family.</text>
</comment>
<evidence type="ECO:0000256" key="9">
    <source>
        <dbReference type="ARBA" id="ARBA00022898"/>
    </source>
</evidence>
<dbReference type="InterPro" id="IPR015421">
    <property type="entry name" value="PyrdxlP-dep_Trfase_major"/>
</dbReference>
<dbReference type="CDD" id="cd00610">
    <property type="entry name" value="OAT_like"/>
    <property type="match status" value="1"/>
</dbReference>
<proteinExistence type="inferred from homology"/>
<dbReference type="PANTHER" id="PTHR43552">
    <property type="entry name" value="DIAMINOBUTYRATE--2-OXOGLUTARATE AMINOTRANSFERASE"/>
    <property type="match status" value="1"/>
</dbReference>
<dbReference type="Pfam" id="PF00202">
    <property type="entry name" value="Aminotran_3"/>
    <property type="match status" value="1"/>
</dbReference>
<evidence type="ECO:0000256" key="2">
    <source>
        <dbReference type="ARBA" id="ARBA00002189"/>
    </source>
</evidence>
<evidence type="ECO:0000256" key="4">
    <source>
        <dbReference type="ARBA" id="ARBA00008954"/>
    </source>
</evidence>
<dbReference type="InterPro" id="IPR012773">
    <property type="entry name" value="Ectoine_EctB"/>
</dbReference>
<dbReference type="PANTHER" id="PTHR43552:SF2">
    <property type="entry name" value="DIAMINOBUTYRATE--2-OXOGLUTARATE TRANSAMINASE"/>
    <property type="match status" value="1"/>
</dbReference>
<comment type="pathway">
    <text evidence="3 12">Amine and polyamine biosynthesis; ectoine biosynthesis; L-ectoine from L-aspartate 4-semialdehyde: step 1/3.</text>
</comment>
<accession>A0ABQ1G6I3</accession>
<comment type="cofactor">
    <cofactor evidence="1 12">
        <name>pyridoxal 5'-phosphate</name>
        <dbReference type="ChEBI" id="CHEBI:597326"/>
    </cofactor>
</comment>
<protein>
    <recommendedName>
        <fullName evidence="6 12">Diaminobutyrate--2-oxoglutarate transaminase</fullName>
        <ecNumber evidence="5 12">2.6.1.76</ecNumber>
    </recommendedName>
    <alternativeName>
        <fullName evidence="12">DABA aminotransferase</fullName>
    </alternativeName>
</protein>
<name>A0ABQ1G6I3_9BACL</name>
<dbReference type="SUPFAM" id="SSF53383">
    <property type="entry name" value="PLP-dependent transferases"/>
    <property type="match status" value="1"/>
</dbReference>
<keyword evidence="9 11" id="KW-0663">Pyridoxal phosphate</keyword>
<dbReference type="PIRSF" id="PIRSF000521">
    <property type="entry name" value="Transaminase_4ab_Lys_Orn"/>
    <property type="match status" value="1"/>
</dbReference>
<evidence type="ECO:0000256" key="11">
    <source>
        <dbReference type="RuleBase" id="RU003560"/>
    </source>
</evidence>
<evidence type="ECO:0000256" key="10">
    <source>
        <dbReference type="ARBA" id="ARBA00049111"/>
    </source>
</evidence>
<dbReference type="RefSeq" id="WP_188430151.1">
    <property type="nucleotide sequence ID" value="NZ_BMEX01000002.1"/>
</dbReference>
<dbReference type="Gene3D" id="3.90.1150.10">
    <property type="entry name" value="Aspartate Aminotransferase, domain 1"/>
    <property type="match status" value="1"/>
</dbReference>
<dbReference type="NCBIfam" id="TIGR02407">
    <property type="entry name" value="ectoine_ectB"/>
    <property type="match status" value="1"/>
</dbReference>
<comment type="catalytic activity">
    <reaction evidence="10 12">
        <text>L-2,4-diaminobutanoate + 2-oxoglutarate = L-aspartate 4-semialdehyde + L-glutamate</text>
        <dbReference type="Rhea" id="RHEA:11160"/>
        <dbReference type="ChEBI" id="CHEBI:16810"/>
        <dbReference type="ChEBI" id="CHEBI:29985"/>
        <dbReference type="ChEBI" id="CHEBI:58761"/>
        <dbReference type="ChEBI" id="CHEBI:537519"/>
        <dbReference type="EC" id="2.6.1.76"/>
    </reaction>
</comment>
<reference evidence="14" key="1">
    <citation type="journal article" date="2019" name="Int. J. Syst. Evol. Microbiol.">
        <title>The Global Catalogue of Microorganisms (GCM) 10K type strain sequencing project: providing services to taxonomists for standard genome sequencing and annotation.</title>
        <authorList>
            <consortium name="The Broad Institute Genomics Platform"/>
            <consortium name="The Broad Institute Genome Sequencing Center for Infectious Disease"/>
            <person name="Wu L."/>
            <person name="Ma J."/>
        </authorList>
    </citation>
    <scope>NUCLEOTIDE SEQUENCE [LARGE SCALE GENOMIC DNA]</scope>
    <source>
        <strain evidence="14">CGMCC 1.12404</strain>
    </source>
</reference>
<evidence type="ECO:0000313" key="14">
    <source>
        <dbReference type="Proteomes" id="UP000617979"/>
    </source>
</evidence>
<dbReference type="InterPro" id="IPR005814">
    <property type="entry name" value="Aminotrans_3"/>
</dbReference>
<organism evidence="13 14">
    <name type="scientific">Kroppenstedtia guangzhouensis</name>
    <dbReference type="NCBI Taxonomy" id="1274356"/>
    <lineage>
        <taxon>Bacteria</taxon>
        <taxon>Bacillati</taxon>
        <taxon>Bacillota</taxon>
        <taxon>Bacilli</taxon>
        <taxon>Bacillales</taxon>
        <taxon>Thermoactinomycetaceae</taxon>
        <taxon>Kroppenstedtia</taxon>
    </lineage>
</organism>
<evidence type="ECO:0000256" key="1">
    <source>
        <dbReference type="ARBA" id="ARBA00001933"/>
    </source>
</evidence>
<dbReference type="InterPro" id="IPR004637">
    <property type="entry name" value="Dat"/>
</dbReference>
<evidence type="ECO:0000256" key="6">
    <source>
        <dbReference type="ARBA" id="ARBA00014798"/>
    </source>
</evidence>
<dbReference type="NCBIfam" id="NF006733">
    <property type="entry name" value="PRK09264.1"/>
    <property type="match status" value="1"/>
</dbReference>
<comment type="caution">
    <text evidence="13">The sequence shown here is derived from an EMBL/GenBank/DDBJ whole genome shotgun (WGS) entry which is preliminary data.</text>
</comment>
<comment type="function">
    <text evidence="2 12">Catalyzes reversively the conversion of L-aspartate beta-semialdehyde (ASA) to L-2,4-diaminobutyrate (DABA) by transamination with L-glutamate.</text>
</comment>
<dbReference type="InterPro" id="IPR015422">
    <property type="entry name" value="PyrdxlP-dep_Trfase_small"/>
</dbReference>
<keyword evidence="7 12" id="KW-0032">Aminotransferase</keyword>
<sequence length="427" mass="47152">MITTSEKTEADLSVFESVESEVRSYCRSFPTVFEKAKGYKLWDTRGVEFIDFFSGAGALNYGHNDPVMKKKLIEYLSDDGIVHSLDMATTAKEQFLKRFKEVILDPRNLDYKVMFPGPTGTNTVESALKLARKVTGRNTVISFTRAFHGMTLGSLSVTGNAFKRKGAGIPLTHTVSMPYDNYDDHVDSLTLLERYLEDKGSGVDLPAAIILETVQGEGGINVASSEWLKQVEQICRRWDILLIVDDVQAGCGRTGTFFSFEPAGIRPDLVCLSKSLSGFGVPFAVTLLRPDLDQWAPGEHNGTFRGHNLAFLAATEALRFWETDTFEQEVQRKGKETRSSLEQMVENHPDLNGEVRGRGLMLGIAFSGKGFADKVCAEAFQRGLIMETSGPDGEVAKLLPPLIIDDEGLEKGLAILEESITETKKTL</sequence>
<keyword evidence="8 12" id="KW-0808">Transferase</keyword>